<dbReference type="InterPro" id="IPR022742">
    <property type="entry name" value="Hydrolase_4"/>
</dbReference>
<reference evidence="2 3" key="1">
    <citation type="submission" date="2015-10" db="EMBL/GenBank/DDBJ databases">
        <title>Metagenome-Assembled Genomes uncover a global brackish microbiome.</title>
        <authorList>
            <person name="Hugerth L.W."/>
            <person name="Larsson J."/>
            <person name="Alneberg J."/>
            <person name="Lindh M.V."/>
            <person name="Legrand C."/>
            <person name="Pinhassi J."/>
            <person name="Andersson A.F."/>
        </authorList>
    </citation>
    <scope>NUCLEOTIDE SEQUENCE [LARGE SCALE GENOMIC DNA]</scope>
    <source>
        <strain evidence="2">BACL26 MAG-121220-bin70</strain>
    </source>
</reference>
<protein>
    <recommendedName>
        <fullName evidence="1">Serine aminopeptidase S33 domain-containing protein</fullName>
    </recommendedName>
</protein>
<evidence type="ECO:0000259" key="1">
    <source>
        <dbReference type="Pfam" id="PF12146"/>
    </source>
</evidence>
<evidence type="ECO:0000313" key="3">
    <source>
        <dbReference type="Proteomes" id="UP000051213"/>
    </source>
</evidence>
<feature type="domain" description="Serine aminopeptidase S33" evidence="1">
    <location>
        <begin position="76"/>
        <end position="305"/>
    </location>
</feature>
<sequence>MEDHRGHLNQADIDWLRTELHDFEIAASSPGDPSIQLTRYLTFYQLPAAAIDVQLISGRSADRQTLILAWKPRVSRGTAIVVHGYMDHIGLYNHLVEHLLQQQLTVVCFDLIGHGLSSGDTGSINNFGQYVAQLEQVISLAKKHFPGPIHGIGQSMGGAILLKHLINQTDNQQYPFSSLNLLAPLLRPWAWKQSRRAYFLSRLFVKSIKRVFRPSSHDRAFLTFLRTRDPLQPRSVPLKWVGAMNNWVSEFERAPANNFAINIIQGDNDKTLDWVHNLKAFKQKFSALSVTMIATGNHHLVNEKEDLRVQIFDALTL</sequence>
<dbReference type="EMBL" id="LICA01000041">
    <property type="protein sequence ID" value="KRO96720.1"/>
    <property type="molecule type" value="Genomic_DNA"/>
</dbReference>
<gene>
    <name evidence="2" type="ORF">ABS24_02530</name>
</gene>
<dbReference type="Gene3D" id="3.40.50.1820">
    <property type="entry name" value="alpha/beta hydrolase"/>
    <property type="match status" value="1"/>
</dbReference>
<name>A0A0R2UHD5_9GAMM</name>
<comment type="caution">
    <text evidence="2">The sequence shown here is derived from an EMBL/GenBank/DDBJ whole genome shotgun (WGS) entry which is preliminary data.</text>
</comment>
<dbReference type="AlphaFoldDB" id="A0A0R2UHD5"/>
<dbReference type="InterPro" id="IPR029058">
    <property type="entry name" value="AB_hydrolase_fold"/>
</dbReference>
<accession>A0A0R2UHD5</accession>
<dbReference type="Pfam" id="PF12146">
    <property type="entry name" value="Hydrolase_4"/>
    <property type="match status" value="1"/>
</dbReference>
<proteinExistence type="predicted"/>
<dbReference type="PANTHER" id="PTHR11614">
    <property type="entry name" value="PHOSPHOLIPASE-RELATED"/>
    <property type="match status" value="1"/>
</dbReference>
<dbReference type="SUPFAM" id="SSF53474">
    <property type="entry name" value="alpha/beta-Hydrolases"/>
    <property type="match status" value="1"/>
</dbReference>
<evidence type="ECO:0000313" key="2">
    <source>
        <dbReference type="EMBL" id="KRO96720.1"/>
    </source>
</evidence>
<organism evidence="2 3">
    <name type="scientific">SAR92 bacterium BACL26 MAG-121220-bin70</name>
    <dbReference type="NCBI Taxonomy" id="1655626"/>
    <lineage>
        <taxon>Bacteria</taxon>
        <taxon>Pseudomonadati</taxon>
        <taxon>Pseudomonadota</taxon>
        <taxon>Gammaproteobacteria</taxon>
        <taxon>Cellvibrionales</taxon>
        <taxon>Porticoccaceae</taxon>
        <taxon>SAR92 clade</taxon>
    </lineage>
</organism>
<dbReference type="Proteomes" id="UP000051213">
    <property type="component" value="Unassembled WGS sequence"/>
</dbReference>
<dbReference type="InterPro" id="IPR051044">
    <property type="entry name" value="MAG_DAG_Lipase"/>
</dbReference>